<keyword evidence="1" id="KW-0812">Transmembrane</keyword>
<dbReference type="RefSeq" id="WP_154767382.1">
    <property type="nucleotide sequence ID" value="NZ_WLYK01000001.1"/>
</dbReference>
<protein>
    <recommendedName>
        <fullName evidence="4">PH domain-containing protein</fullName>
    </recommendedName>
</protein>
<evidence type="ECO:0008006" key="4">
    <source>
        <dbReference type="Google" id="ProtNLM"/>
    </source>
</evidence>
<sequence length="177" mass="19896">MTAELRPDEQLLWTGGPDPARRFSHHDAYLIPVTVLWLGFMITWTIGVNVTPAPVPLRVLGPVMLVLGGVPLLGRFWWKQRLKRGVQYALTDRRAIMMTRRAVREVPLGGHPVRRRMSRDGTHLTVEFGDRTFRRRGTIAAPPNSGLEWDHGAHGPVAFYDVADMTGLESALQRAGR</sequence>
<feature type="transmembrane region" description="Helical" evidence="1">
    <location>
        <begin position="28"/>
        <end position="47"/>
    </location>
</feature>
<keyword evidence="3" id="KW-1185">Reference proteome</keyword>
<evidence type="ECO:0000313" key="2">
    <source>
        <dbReference type="EMBL" id="MTD13548.1"/>
    </source>
</evidence>
<name>A0A7K1FHH2_9ACTN</name>
<gene>
    <name evidence="2" type="ORF">GIS00_06265</name>
</gene>
<dbReference type="EMBL" id="WLYK01000001">
    <property type="protein sequence ID" value="MTD13548.1"/>
    <property type="molecule type" value="Genomic_DNA"/>
</dbReference>
<evidence type="ECO:0000256" key="1">
    <source>
        <dbReference type="SAM" id="Phobius"/>
    </source>
</evidence>
<keyword evidence="1" id="KW-0472">Membrane</keyword>
<feature type="transmembrane region" description="Helical" evidence="1">
    <location>
        <begin position="59"/>
        <end position="78"/>
    </location>
</feature>
<evidence type="ECO:0000313" key="3">
    <source>
        <dbReference type="Proteomes" id="UP000460221"/>
    </source>
</evidence>
<proteinExistence type="predicted"/>
<keyword evidence="1" id="KW-1133">Transmembrane helix</keyword>
<accession>A0A7K1FHH2</accession>
<comment type="caution">
    <text evidence="2">The sequence shown here is derived from an EMBL/GenBank/DDBJ whole genome shotgun (WGS) entry which is preliminary data.</text>
</comment>
<organism evidence="2 3">
    <name type="scientific">Nakamurella alba</name>
    <dbReference type="NCBI Taxonomy" id="2665158"/>
    <lineage>
        <taxon>Bacteria</taxon>
        <taxon>Bacillati</taxon>
        <taxon>Actinomycetota</taxon>
        <taxon>Actinomycetes</taxon>
        <taxon>Nakamurellales</taxon>
        <taxon>Nakamurellaceae</taxon>
        <taxon>Nakamurella</taxon>
    </lineage>
</organism>
<dbReference type="AlphaFoldDB" id="A0A7K1FHH2"/>
<dbReference type="Proteomes" id="UP000460221">
    <property type="component" value="Unassembled WGS sequence"/>
</dbReference>
<reference evidence="2 3" key="1">
    <citation type="submission" date="2019-11" db="EMBL/GenBank/DDBJ databases">
        <authorList>
            <person name="Jiang L.-Q."/>
        </authorList>
    </citation>
    <scope>NUCLEOTIDE SEQUENCE [LARGE SCALE GENOMIC DNA]</scope>
    <source>
        <strain evidence="2 3">YIM 132087</strain>
    </source>
</reference>